<proteinExistence type="predicted"/>
<dbReference type="EMBL" id="LT906453">
    <property type="protein sequence ID" value="SNV22722.1"/>
    <property type="molecule type" value="Genomic_DNA"/>
</dbReference>
<dbReference type="CDD" id="cd04301">
    <property type="entry name" value="NAT_SF"/>
    <property type="match status" value="1"/>
</dbReference>
<reference evidence="2 3" key="1">
    <citation type="submission" date="2017-06" db="EMBL/GenBank/DDBJ databases">
        <authorList>
            <consortium name="Pathogen Informatics"/>
        </authorList>
    </citation>
    <scope>NUCLEOTIDE SEQUENCE [LARGE SCALE GENOMIC DNA]</scope>
    <source>
        <strain evidence="2 3">NCTC13039</strain>
    </source>
</reference>
<organism evidence="2 3">
    <name type="scientific">Dermatophilus congolensis</name>
    <dbReference type="NCBI Taxonomy" id="1863"/>
    <lineage>
        <taxon>Bacteria</taxon>
        <taxon>Bacillati</taxon>
        <taxon>Actinomycetota</taxon>
        <taxon>Actinomycetes</taxon>
        <taxon>Micrococcales</taxon>
        <taxon>Dermatophilaceae</taxon>
        <taxon>Dermatophilus</taxon>
    </lineage>
</organism>
<name>A0A239VKY5_9MICO</name>
<evidence type="ECO:0000259" key="1">
    <source>
        <dbReference type="PROSITE" id="PS51186"/>
    </source>
</evidence>
<dbReference type="GO" id="GO:0016747">
    <property type="term" value="F:acyltransferase activity, transferring groups other than amino-acyl groups"/>
    <property type="evidence" value="ECO:0007669"/>
    <property type="project" value="InterPro"/>
</dbReference>
<dbReference type="AlphaFoldDB" id="A0A239VKY5"/>
<dbReference type="STRING" id="1121387.GCA_000429885_00002"/>
<evidence type="ECO:0000313" key="3">
    <source>
        <dbReference type="Proteomes" id="UP000242637"/>
    </source>
</evidence>
<dbReference type="PROSITE" id="PS51186">
    <property type="entry name" value="GNAT"/>
    <property type="match status" value="1"/>
</dbReference>
<dbReference type="SUPFAM" id="SSF55729">
    <property type="entry name" value="Acyl-CoA N-acyltransferases (Nat)"/>
    <property type="match status" value="1"/>
</dbReference>
<dbReference type="OrthoDB" id="7057833at2"/>
<dbReference type="Gene3D" id="3.40.630.30">
    <property type="match status" value="1"/>
</dbReference>
<keyword evidence="2" id="KW-0808">Transferase</keyword>
<keyword evidence="3" id="KW-1185">Reference proteome</keyword>
<dbReference type="KEGG" id="dco:SAMEA4475696_1633"/>
<evidence type="ECO:0000313" key="2">
    <source>
        <dbReference type="EMBL" id="SNV22722.1"/>
    </source>
</evidence>
<dbReference type="PANTHER" id="PTHR42791">
    <property type="entry name" value="GNAT FAMILY ACETYLTRANSFERASE"/>
    <property type="match status" value="1"/>
</dbReference>
<dbReference type="PANTHER" id="PTHR42791:SF1">
    <property type="entry name" value="N-ACETYLTRANSFERASE DOMAIN-CONTAINING PROTEIN"/>
    <property type="match status" value="1"/>
</dbReference>
<accession>A0A239VKY5</accession>
<dbReference type="Pfam" id="PF00583">
    <property type="entry name" value="Acetyltransf_1"/>
    <property type="match status" value="1"/>
</dbReference>
<dbReference type="Proteomes" id="UP000242637">
    <property type="component" value="Chromosome 1"/>
</dbReference>
<dbReference type="InterPro" id="IPR000182">
    <property type="entry name" value="GNAT_dom"/>
</dbReference>
<dbReference type="InterPro" id="IPR052523">
    <property type="entry name" value="Trichothecene_AcTrans"/>
</dbReference>
<gene>
    <name evidence="2" type="ORF">SAMEA4475696_01633</name>
</gene>
<sequence length="217" mass="23820">MPNRNLTIVPGSKSDRDTCAEVLAQAFADDEYTLGLIPARDHQRLPTLFRRIITEVITANGYVYLARDTTSGQALGCALWGVPNEHVTLFQQLKGLPTYLSIFGKRLHHALLTQNEIRSHLPTIPHWYLKAVGTIPSARGRGAGSALIQQGLHHADKAGQAAYLESSKISNIPFYEKFGFNQISTVPGRGTIDSVGMWRPASTCHQTITPHPTPTGR</sequence>
<feature type="domain" description="N-acetyltransferase" evidence="1">
    <location>
        <begin position="6"/>
        <end position="202"/>
    </location>
</feature>
<dbReference type="InterPro" id="IPR016181">
    <property type="entry name" value="Acyl_CoA_acyltransferase"/>
</dbReference>
<protein>
    <submittedName>
        <fullName evidence="2">Predicted acetyltransferase</fullName>
    </submittedName>
</protein>